<evidence type="ECO:0000313" key="2">
    <source>
        <dbReference type="Proteomes" id="UP000177390"/>
    </source>
</evidence>
<comment type="caution">
    <text evidence="1">The sequence shown here is derived from an EMBL/GenBank/DDBJ whole genome shotgun (WGS) entry which is preliminary data.</text>
</comment>
<name>A0A1F5EU42_9BACT</name>
<evidence type="ECO:0000313" key="1">
    <source>
        <dbReference type="EMBL" id="OGD70903.1"/>
    </source>
</evidence>
<sequence length="365" mass="38370">MTGTFFDASDFSVCPANPQTLTGNLKISGGTINLTGPTSYGPYTTNATGLYTTAATVLSPDTYTLSVDPGGAYISAAKFNCQGTTLTLTGSAAGCLTQPCETAPTTTHDFGFWKVYGGWWQARGGSAYGGSGIQSNIPGTVAAADRYLILRDADLQHGLAQIKSGTINLGTYPGVTNSVSDWNATSGYSGDDMDYSYFVAKMGSYNKTTLATLTSKPSYTPGGNGYEIYTFTGNPTMNWSPAAGEKVIYLINGDVTVSANIAVPTASATFLAVIASGTIIVNSGVTNVEGWWIGNSLDFASAGAKSDTQFVGEGSFIGWSSISLSRDQTGILNNSQPAEMFVFRPDLIINAPAPMMQSKYQWRQQ</sequence>
<dbReference type="EMBL" id="MFAH01000039">
    <property type="protein sequence ID" value="OGD70903.1"/>
    <property type="molecule type" value="Genomic_DNA"/>
</dbReference>
<accession>A0A1F5EU42</accession>
<protein>
    <submittedName>
        <fullName evidence="1">Uncharacterized protein</fullName>
    </submittedName>
</protein>
<dbReference type="AlphaFoldDB" id="A0A1F5EU42"/>
<gene>
    <name evidence="1" type="ORF">A3D09_04060</name>
</gene>
<organism evidence="1 2">
    <name type="scientific">Candidatus Collierbacteria bacterium RIFCSPHIGHO2_02_FULL_49_10</name>
    <dbReference type="NCBI Taxonomy" id="1817723"/>
    <lineage>
        <taxon>Bacteria</taxon>
        <taxon>Candidatus Collieribacteriota</taxon>
    </lineage>
</organism>
<dbReference type="Proteomes" id="UP000177390">
    <property type="component" value="Unassembled WGS sequence"/>
</dbReference>
<reference evidence="1 2" key="1">
    <citation type="journal article" date="2016" name="Nat. Commun.">
        <title>Thousands of microbial genomes shed light on interconnected biogeochemical processes in an aquifer system.</title>
        <authorList>
            <person name="Anantharaman K."/>
            <person name="Brown C.T."/>
            <person name="Hug L.A."/>
            <person name="Sharon I."/>
            <person name="Castelle C.J."/>
            <person name="Probst A.J."/>
            <person name="Thomas B.C."/>
            <person name="Singh A."/>
            <person name="Wilkins M.J."/>
            <person name="Karaoz U."/>
            <person name="Brodie E.L."/>
            <person name="Williams K.H."/>
            <person name="Hubbard S.S."/>
            <person name="Banfield J.F."/>
        </authorList>
    </citation>
    <scope>NUCLEOTIDE SEQUENCE [LARGE SCALE GENOMIC DNA]</scope>
</reference>
<proteinExistence type="predicted"/>